<comment type="caution">
    <text evidence="2">The sequence shown here is derived from an EMBL/GenBank/DDBJ whole genome shotgun (WGS) entry which is preliminary data.</text>
</comment>
<feature type="non-terminal residue" evidence="2">
    <location>
        <position position="237"/>
    </location>
</feature>
<dbReference type="InterPro" id="IPR027417">
    <property type="entry name" value="P-loop_NTPase"/>
</dbReference>
<feature type="non-terminal residue" evidence="2">
    <location>
        <position position="1"/>
    </location>
</feature>
<dbReference type="GO" id="GO:0016787">
    <property type="term" value="F:hydrolase activity"/>
    <property type="evidence" value="ECO:0007669"/>
    <property type="project" value="InterPro"/>
</dbReference>
<dbReference type="InterPro" id="IPR006935">
    <property type="entry name" value="Helicase/UvrB_N"/>
</dbReference>
<dbReference type="GO" id="GO:0005524">
    <property type="term" value="F:ATP binding"/>
    <property type="evidence" value="ECO:0007669"/>
    <property type="project" value="InterPro"/>
</dbReference>
<dbReference type="CDD" id="cd18032">
    <property type="entry name" value="DEXHc_RE_I_III_res"/>
    <property type="match status" value="1"/>
</dbReference>
<sequence>WIYEDRRKDFIKDNSLKFLRHYQINAIKSLQDAVKENKSRFLFEMATGTGKTLVAAGVIKLFLRTGNAKRVLFLVDRIELEVQAWRNFAKYLKNDYKCVIYKENRDDWKKAEIVVSTVQSFLFNNKYISLFSPTDFDLVISDEAHRSIGGNSRAVFEYFTGYKLGLTATPKDYLKKIDEKKLAEKDPRKLERRQLLDTYKTFGCEASNPTFRYTLLDGVKDDYLVSPIVADARTEIT</sequence>
<feature type="domain" description="Helicase ATP-binding" evidence="1">
    <location>
        <begin position="32"/>
        <end position="188"/>
    </location>
</feature>
<dbReference type="AlphaFoldDB" id="X1KW21"/>
<protein>
    <recommendedName>
        <fullName evidence="1">Helicase ATP-binding domain-containing protein</fullName>
    </recommendedName>
</protein>
<accession>X1KW21</accession>
<dbReference type="Gene3D" id="3.40.50.300">
    <property type="entry name" value="P-loop containing nucleotide triphosphate hydrolases"/>
    <property type="match status" value="1"/>
</dbReference>
<organism evidence="2">
    <name type="scientific">marine sediment metagenome</name>
    <dbReference type="NCBI Taxonomy" id="412755"/>
    <lineage>
        <taxon>unclassified sequences</taxon>
        <taxon>metagenomes</taxon>
        <taxon>ecological metagenomes</taxon>
    </lineage>
</organism>
<dbReference type="Pfam" id="PF04851">
    <property type="entry name" value="ResIII"/>
    <property type="match status" value="1"/>
</dbReference>
<dbReference type="InterPro" id="IPR014001">
    <property type="entry name" value="Helicase_ATP-bd"/>
</dbReference>
<name>X1KW21_9ZZZZ</name>
<dbReference type="InterPro" id="IPR050742">
    <property type="entry name" value="Helicase_Restrict-Modif_Enz"/>
</dbReference>
<evidence type="ECO:0000259" key="1">
    <source>
        <dbReference type="PROSITE" id="PS51192"/>
    </source>
</evidence>
<dbReference type="EMBL" id="BARU01039899">
    <property type="protein sequence ID" value="GAH86168.1"/>
    <property type="molecule type" value="Genomic_DNA"/>
</dbReference>
<dbReference type="GO" id="GO:0003677">
    <property type="term" value="F:DNA binding"/>
    <property type="evidence" value="ECO:0007669"/>
    <property type="project" value="InterPro"/>
</dbReference>
<proteinExistence type="predicted"/>
<reference evidence="2" key="1">
    <citation type="journal article" date="2014" name="Front. Microbiol.">
        <title>High frequency of phylogenetically diverse reductive dehalogenase-homologous genes in deep subseafloor sedimentary metagenomes.</title>
        <authorList>
            <person name="Kawai M."/>
            <person name="Futagami T."/>
            <person name="Toyoda A."/>
            <person name="Takaki Y."/>
            <person name="Nishi S."/>
            <person name="Hori S."/>
            <person name="Arai W."/>
            <person name="Tsubouchi T."/>
            <person name="Morono Y."/>
            <person name="Uchiyama I."/>
            <person name="Ito T."/>
            <person name="Fujiyama A."/>
            <person name="Inagaki F."/>
            <person name="Takami H."/>
        </authorList>
    </citation>
    <scope>NUCLEOTIDE SEQUENCE</scope>
    <source>
        <strain evidence="2">Expedition CK06-06</strain>
    </source>
</reference>
<evidence type="ECO:0000313" key="2">
    <source>
        <dbReference type="EMBL" id="GAH86168.1"/>
    </source>
</evidence>
<dbReference type="SMART" id="SM00487">
    <property type="entry name" value="DEXDc"/>
    <property type="match status" value="1"/>
</dbReference>
<dbReference type="PROSITE" id="PS51192">
    <property type="entry name" value="HELICASE_ATP_BIND_1"/>
    <property type="match status" value="1"/>
</dbReference>
<gene>
    <name evidence="2" type="ORF">S03H2_61773</name>
</gene>
<dbReference type="SUPFAM" id="SSF52540">
    <property type="entry name" value="P-loop containing nucleoside triphosphate hydrolases"/>
    <property type="match status" value="1"/>
</dbReference>
<dbReference type="GO" id="GO:0005829">
    <property type="term" value="C:cytosol"/>
    <property type="evidence" value="ECO:0007669"/>
    <property type="project" value="TreeGrafter"/>
</dbReference>
<dbReference type="PANTHER" id="PTHR47396:SF1">
    <property type="entry name" value="ATP-DEPENDENT HELICASE IRC3-RELATED"/>
    <property type="match status" value="1"/>
</dbReference>
<dbReference type="PANTHER" id="PTHR47396">
    <property type="entry name" value="TYPE I RESTRICTION ENZYME ECOKI R PROTEIN"/>
    <property type="match status" value="1"/>
</dbReference>